<evidence type="ECO:0000256" key="9">
    <source>
        <dbReference type="ARBA" id="ARBA00022516"/>
    </source>
</evidence>
<dbReference type="EC" id="2.7.7.41" evidence="6 18"/>
<feature type="transmembrane region" description="Helical" evidence="19">
    <location>
        <begin position="189"/>
        <end position="207"/>
    </location>
</feature>
<dbReference type="InterPro" id="IPR000374">
    <property type="entry name" value="PC_trans"/>
</dbReference>
<comment type="caution">
    <text evidence="20">The sequence shown here is derived from an EMBL/GenBank/DDBJ whole genome shotgun (WGS) entry which is preliminary data.</text>
</comment>
<dbReference type="Pfam" id="PF01148">
    <property type="entry name" value="CTP_transf_1"/>
    <property type="match status" value="1"/>
</dbReference>
<keyword evidence="12 18" id="KW-0548">Nucleotidyltransferase</keyword>
<dbReference type="EMBL" id="PDNV01000005">
    <property type="protein sequence ID" value="PLC54175.1"/>
    <property type="molecule type" value="Genomic_DNA"/>
</dbReference>
<feature type="transmembrane region" description="Helical" evidence="19">
    <location>
        <begin position="55"/>
        <end position="73"/>
    </location>
</feature>
<evidence type="ECO:0000256" key="13">
    <source>
        <dbReference type="ARBA" id="ARBA00022989"/>
    </source>
</evidence>
<dbReference type="GO" id="GO:0016024">
    <property type="term" value="P:CDP-diacylglycerol biosynthetic process"/>
    <property type="evidence" value="ECO:0007669"/>
    <property type="project" value="UniProtKB-UniPathway"/>
</dbReference>
<comment type="subcellular location">
    <subcellularLocation>
        <location evidence="2">Cell membrane</location>
        <topology evidence="2">Multi-pass membrane protein</topology>
    </subcellularLocation>
</comment>
<evidence type="ECO:0000256" key="11">
    <source>
        <dbReference type="ARBA" id="ARBA00022692"/>
    </source>
</evidence>
<evidence type="ECO:0000256" key="2">
    <source>
        <dbReference type="ARBA" id="ARBA00004651"/>
    </source>
</evidence>
<name>A0A2N4UGR7_9BURK</name>
<evidence type="ECO:0000256" key="18">
    <source>
        <dbReference type="RuleBase" id="RU003938"/>
    </source>
</evidence>
<dbReference type="GO" id="GO:0004605">
    <property type="term" value="F:phosphatidate cytidylyltransferase activity"/>
    <property type="evidence" value="ECO:0007669"/>
    <property type="project" value="UniProtKB-EC"/>
</dbReference>
<keyword evidence="11 18" id="KW-0812">Transmembrane</keyword>
<evidence type="ECO:0000256" key="1">
    <source>
        <dbReference type="ARBA" id="ARBA00001698"/>
    </source>
</evidence>
<dbReference type="UniPathway" id="UPA00557">
    <property type="reaction ID" value="UER00614"/>
</dbReference>
<keyword evidence="8" id="KW-1003">Cell membrane</keyword>
<feature type="transmembrane region" description="Helical" evidence="19">
    <location>
        <begin position="31"/>
        <end position="48"/>
    </location>
</feature>
<dbReference type="PANTHER" id="PTHR46382:SF1">
    <property type="entry name" value="PHOSPHATIDATE CYTIDYLYLTRANSFERASE"/>
    <property type="match status" value="1"/>
</dbReference>
<evidence type="ECO:0000256" key="4">
    <source>
        <dbReference type="ARBA" id="ARBA00005189"/>
    </source>
</evidence>
<proteinExistence type="inferred from homology"/>
<feature type="transmembrane region" description="Helical" evidence="19">
    <location>
        <begin position="149"/>
        <end position="168"/>
    </location>
</feature>
<evidence type="ECO:0000256" key="17">
    <source>
        <dbReference type="ARBA" id="ARBA00023264"/>
    </source>
</evidence>
<evidence type="ECO:0000256" key="6">
    <source>
        <dbReference type="ARBA" id="ARBA00012487"/>
    </source>
</evidence>
<dbReference type="GO" id="GO:0005886">
    <property type="term" value="C:plasma membrane"/>
    <property type="evidence" value="ECO:0007669"/>
    <property type="project" value="UniProtKB-SubCell"/>
</dbReference>
<evidence type="ECO:0000256" key="12">
    <source>
        <dbReference type="ARBA" id="ARBA00022695"/>
    </source>
</evidence>
<evidence type="ECO:0000256" key="15">
    <source>
        <dbReference type="ARBA" id="ARBA00023136"/>
    </source>
</evidence>
<dbReference type="Proteomes" id="UP000234328">
    <property type="component" value="Unassembled WGS sequence"/>
</dbReference>
<evidence type="ECO:0000256" key="7">
    <source>
        <dbReference type="ARBA" id="ARBA00019373"/>
    </source>
</evidence>
<organism evidence="20 21">
    <name type="scientific">Pollutimonas nitritireducens</name>
    <dbReference type="NCBI Taxonomy" id="2045209"/>
    <lineage>
        <taxon>Bacteria</taxon>
        <taxon>Pseudomonadati</taxon>
        <taxon>Pseudomonadota</taxon>
        <taxon>Betaproteobacteria</taxon>
        <taxon>Burkholderiales</taxon>
        <taxon>Alcaligenaceae</taxon>
        <taxon>Pollutimonas</taxon>
    </lineage>
</organism>
<accession>A0A2N4UGR7</accession>
<keyword evidence="9" id="KW-0444">Lipid biosynthesis</keyword>
<keyword evidence="21" id="KW-1185">Reference proteome</keyword>
<evidence type="ECO:0000256" key="3">
    <source>
        <dbReference type="ARBA" id="ARBA00005119"/>
    </source>
</evidence>
<evidence type="ECO:0000256" key="8">
    <source>
        <dbReference type="ARBA" id="ARBA00022475"/>
    </source>
</evidence>
<comment type="pathway">
    <text evidence="3 18">Phospholipid metabolism; CDP-diacylglycerol biosynthesis; CDP-diacylglycerol from sn-glycerol 3-phosphate: step 3/3.</text>
</comment>
<evidence type="ECO:0000256" key="5">
    <source>
        <dbReference type="ARBA" id="ARBA00010185"/>
    </source>
</evidence>
<protein>
    <recommendedName>
        <fullName evidence="7 18">Phosphatidate cytidylyltransferase</fullName>
        <ecNumber evidence="6 18">2.7.7.41</ecNumber>
    </recommendedName>
</protein>
<dbReference type="PROSITE" id="PS01315">
    <property type="entry name" value="CDS"/>
    <property type="match status" value="1"/>
</dbReference>
<evidence type="ECO:0000256" key="19">
    <source>
        <dbReference type="SAM" id="Phobius"/>
    </source>
</evidence>
<keyword evidence="16" id="KW-0594">Phospholipid biosynthesis</keyword>
<dbReference type="PANTHER" id="PTHR46382">
    <property type="entry name" value="PHOSPHATIDATE CYTIDYLYLTRANSFERASE"/>
    <property type="match status" value="1"/>
</dbReference>
<comment type="pathway">
    <text evidence="4">Lipid metabolism.</text>
</comment>
<evidence type="ECO:0000256" key="14">
    <source>
        <dbReference type="ARBA" id="ARBA00023098"/>
    </source>
</evidence>
<keyword evidence="14" id="KW-0443">Lipid metabolism</keyword>
<evidence type="ECO:0000256" key="16">
    <source>
        <dbReference type="ARBA" id="ARBA00023209"/>
    </source>
</evidence>
<evidence type="ECO:0000313" key="20">
    <source>
        <dbReference type="EMBL" id="PLC54175.1"/>
    </source>
</evidence>
<keyword evidence="13 19" id="KW-1133">Transmembrane helix</keyword>
<feature type="transmembrane region" description="Helical" evidence="19">
    <location>
        <begin position="219"/>
        <end position="241"/>
    </location>
</feature>
<gene>
    <name evidence="20" type="ORF">CR155_08625</name>
</gene>
<evidence type="ECO:0000313" key="21">
    <source>
        <dbReference type="Proteomes" id="UP000234328"/>
    </source>
</evidence>
<feature type="transmembrane region" description="Helical" evidence="19">
    <location>
        <begin position="123"/>
        <end position="143"/>
    </location>
</feature>
<keyword evidence="15 19" id="KW-0472">Membrane</keyword>
<comment type="similarity">
    <text evidence="5 18">Belongs to the CDS family.</text>
</comment>
<keyword evidence="10 18" id="KW-0808">Transferase</keyword>
<reference evidence="20 21" key="1">
    <citation type="submission" date="2017-10" db="EMBL/GenBank/DDBJ databases">
        <title>Two draft genome sequences of Pusillimonas sp. strains isolated from a nitrate- and radionuclide-contaminated groundwater in Russia.</title>
        <authorList>
            <person name="Grouzdev D.S."/>
            <person name="Tourova T.P."/>
            <person name="Goeva M.A."/>
            <person name="Babich T.L."/>
            <person name="Sokolova D.S."/>
            <person name="Abdullin R."/>
            <person name="Poltaraus A.B."/>
            <person name="Toshchakov S.V."/>
            <person name="Nazina T.N."/>
        </authorList>
    </citation>
    <scope>NUCLEOTIDE SEQUENCE [LARGE SCALE GENOMIC DNA]</scope>
    <source>
        <strain evidence="20 21">JR1/69-2-13</strain>
    </source>
</reference>
<comment type="catalytic activity">
    <reaction evidence="1 18">
        <text>a 1,2-diacyl-sn-glycero-3-phosphate + CTP + H(+) = a CDP-1,2-diacyl-sn-glycerol + diphosphate</text>
        <dbReference type="Rhea" id="RHEA:16229"/>
        <dbReference type="ChEBI" id="CHEBI:15378"/>
        <dbReference type="ChEBI" id="CHEBI:33019"/>
        <dbReference type="ChEBI" id="CHEBI:37563"/>
        <dbReference type="ChEBI" id="CHEBI:58332"/>
        <dbReference type="ChEBI" id="CHEBI:58608"/>
        <dbReference type="EC" id="2.7.7.41"/>
    </reaction>
</comment>
<dbReference type="RefSeq" id="WP_102069613.1">
    <property type="nucleotide sequence ID" value="NZ_PDNV01000005.1"/>
</dbReference>
<dbReference type="AlphaFoldDB" id="A0A2N4UGR7"/>
<sequence>MLKQRIITAIVLLAVLLGALLAPGPWPIVLLFTIIAACALWEWLRLTLPGGGSQLPVALAVFTSVILLVVARQWLSSEPAPWSLHTQSLLNRWLIPGMAAIWVVAATSLVVQGQTKVRTHGAWLSMFGVLAILAVWAALVQLFLAYGAWFLVSLLALIWFADIAAYFTGKALGKHKLAPRISPGKTWEGAIGGVVAATVWVWASTFWPGSFGAVLSQRWPWWGVLLIAVFLAALSIVGDLFESLLKRRAAVKDSSHLLPGHGGVYDRIDALLPVAPLAFLLVEVLPR</sequence>
<keyword evidence="17" id="KW-1208">Phospholipid metabolism</keyword>
<dbReference type="OrthoDB" id="9799199at2"/>
<evidence type="ECO:0000256" key="10">
    <source>
        <dbReference type="ARBA" id="ARBA00022679"/>
    </source>
</evidence>
<feature type="transmembrane region" description="Helical" evidence="19">
    <location>
        <begin position="93"/>
        <end position="111"/>
    </location>
</feature>